<gene>
    <name evidence="2" type="ORF">BO97DRAFT_287742</name>
</gene>
<dbReference type="Proteomes" id="UP000248961">
    <property type="component" value="Unassembled WGS sequence"/>
</dbReference>
<name>A0A395HFD6_ASPHC</name>
<dbReference type="EMBL" id="KZ824362">
    <property type="protein sequence ID" value="RAL06671.1"/>
    <property type="molecule type" value="Genomic_DNA"/>
</dbReference>
<dbReference type="VEuPathDB" id="FungiDB:BO97DRAFT_287742"/>
<dbReference type="RefSeq" id="XP_025545825.1">
    <property type="nucleotide sequence ID" value="XM_025691125.1"/>
</dbReference>
<evidence type="ECO:0000256" key="1">
    <source>
        <dbReference type="SAM" id="MobiDB-lite"/>
    </source>
</evidence>
<dbReference type="AlphaFoldDB" id="A0A395HFD6"/>
<evidence type="ECO:0000313" key="3">
    <source>
        <dbReference type="Proteomes" id="UP000248961"/>
    </source>
</evidence>
<accession>A0A395HFD6</accession>
<reference evidence="2 3" key="1">
    <citation type="submission" date="2018-02" db="EMBL/GenBank/DDBJ databases">
        <title>The genomes of Aspergillus section Nigri reveals drivers in fungal speciation.</title>
        <authorList>
            <consortium name="DOE Joint Genome Institute"/>
            <person name="Vesth T.C."/>
            <person name="Nybo J."/>
            <person name="Theobald S."/>
            <person name="Brandl J."/>
            <person name="Frisvad J.C."/>
            <person name="Nielsen K.F."/>
            <person name="Lyhne E.K."/>
            <person name="Kogle M.E."/>
            <person name="Kuo A."/>
            <person name="Riley R."/>
            <person name="Clum A."/>
            <person name="Nolan M."/>
            <person name="Lipzen A."/>
            <person name="Salamov A."/>
            <person name="Henrissat B."/>
            <person name="Wiebenga A."/>
            <person name="De vries R.P."/>
            <person name="Grigoriev I.V."/>
            <person name="Mortensen U.H."/>
            <person name="Andersen M.R."/>
            <person name="Baker S.E."/>
        </authorList>
    </citation>
    <scope>NUCLEOTIDE SEQUENCE [LARGE SCALE GENOMIC DNA]</scope>
    <source>
        <strain evidence="2 3">CBS 101889</strain>
    </source>
</reference>
<organism evidence="2 3">
    <name type="scientific">Aspergillus homomorphus (strain CBS 101889)</name>
    <dbReference type="NCBI Taxonomy" id="1450537"/>
    <lineage>
        <taxon>Eukaryota</taxon>
        <taxon>Fungi</taxon>
        <taxon>Dikarya</taxon>
        <taxon>Ascomycota</taxon>
        <taxon>Pezizomycotina</taxon>
        <taxon>Eurotiomycetes</taxon>
        <taxon>Eurotiomycetidae</taxon>
        <taxon>Eurotiales</taxon>
        <taxon>Aspergillaceae</taxon>
        <taxon>Aspergillus</taxon>
        <taxon>Aspergillus subgen. Circumdati</taxon>
    </lineage>
</organism>
<sequence>MYTSCQTHPPSSNRAHPPLPLLLHRNRSEVSDVRTLPRGNNFQLFSSPERGSTFTRTLQPPSEQFSLCVWPGLAVIPNKQPLPRSSPQSAVARPPPPSSAIFSDKPPPSMQEVVGDVNACVASVIDLRPEEAKLWCGGLLTQDGMSRVQCRTLEMEDDR</sequence>
<dbReference type="GeneID" id="37195414"/>
<keyword evidence="3" id="KW-1185">Reference proteome</keyword>
<feature type="region of interest" description="Disordered" evidence="1">
    <location>
        <begin position="1"/>
        <end position="20"/>
    </location>
</feature>
<feature type="region of interest" description="Disordered" evidence="1">
    <location>
        <begin position="79"/>
        <end position="107"/>
    </location>
</feature>
<feature type="compositionally biased region" description="Low complexity" evidence="1">
    <location>
        <begin position="83"/>
        <end position="92"/>
    </location>
</feature>
<feature type="compositionally biased region" description="Polar residues" evidence="1">
    <location>
        <begin position="1"/>
        <end position="14"/>
    </location>
</feature>
<protein>
    <submittedName>
        <fullName evidence="2">Uncharacterized protein</fullName>
    </submittedName>
</protein>
<evidence type="ECO:0000313" key="2">
    <source>
        <dbReference type="EMBL" id="RAL06671.1"/>
    </source>
</evidence>
<proteinExistence type="predicted"/>